<sequence length="340" mass="36890">MKNAMIHRKWAAATAAVVAVSFLAACTPDIPTVDVDNEVAQAPGPVLHEDQSLQISEEIGQVLAEADKAMDPATLESRITGPALAIRKAEYQIAKFQKKPETMTELPTQLQSVFMTTTETWPRTFFAVTERPENLEAERFVVLNQEDARADYKLWAWFTLFPGVTVPVFPAADSGTPDLSAVDESLILTPKDALEQYADVLKTGEKSKFKDVFHIEGDSFIKEIADRRKTLEDAAKVAKGTYTETFAVGEDVKTLRTLDGGAVIVGTITTSGTLKGEKGAIITPSEIEKAFLPKDAKPNNALTVQRTAIVGIYVPAKGEDAKPAAIGRTIRTTGAEIPKE</sequence>
<feature type="chain" id="PRO_5043335825" description="DUF8094 domain-containing protein" evidence="1">
    <location>
        <begin position="25"/>
        <end position="340"/>
    </location>
</feature>
<dbReference type="PROSITE" id="PS51257">
    <property type="entry name" value="PROKAR_LIPOPROTEIN"/>
    <property type="match status" value="1"/>
</dbReference>
<evidence type="ECO:0000259" key="2">
    <source>
        <dbReference type="Pfam" id="PF26366"/>
    </source>
</evidence>
<organism evidence="3">
    <name type="scientific">Jonesiaceae bacterium BS-20</name>
    <dbReference type="NCBI Taxonomy" id="3120821"/>
    <lineage>
        <taxon>Bacteria</taxon>
        <taxon>Bacillati</taxon>
        <taxon>Actinomycetota</taxon>
        <taxon>Actinomycetes</taxon>
        <taxon>Micrococcales</taxon>
        <taxon>Jonesiaceae</taxon>
    </lineage>
</organism>
<protein>
    <recommendedName>
        <fullName evidence="2">DUF8094 domain-containing protein</fullName>
    </recommendedName>
</protein>
<name>A0AAU7DXM2_9MICO</name>
<proteinExistence type="predicted"/>
<reference evidence="3" key="1">
    <citation type="submission" date="2024-02" db="EMBL/GenBank/DDBJ databases">
        <title>Tomenella chthoni gen. nov. sp. nov., a member of the family Jonesiaceae isolated from bat guano.</title>
        <authorList>
            <person name="Miller S.L."/>
            <person name="King J."/>
            <person name="Sankaranarayanan K."/>
            <person name="Lawson P.A."/>
        </authorList>
    </citation>
    <scope>NUCLEOTIDE SEQUENCE</scope>
    <source>
        <strain evidence="3">BS-20</strain>
    </source>
</reference>
<keyword evidence="1" id="KW-0732">Signal</keyword>
<dbReference type="InterPro" id="IPR058407">
    <property type="entry name" value="DUF8094"/>
</dbReference>
<evidence type="ECO:0000313" key="3">
    <source>
        <dbReference type="EMBL" id="XBH22104.1"/>
    </source>
</evidence>
<dbReference type="AlphaFoldDB" id="A0AAU7DXM2"/>
<gene>
    <name evidence="3" type="ORF">V5R04_02410</name>
</gene>
<evidence type="ECO:0000256" key="1">
    <source>
        <dbReference type="SAM" id="SignalP"/>
    </source>
</evidence>
<feature type="domain" description="DUF8094" evidence="2">
    <location>
        <begin position="62"/>
        <end position="335"/>
    </location>
</feature>
<accession>A0AAU7DXM2</accession>
<dbReference type="EMBL" id="CP146203">
    <property type="protein sequence ID" value="XBH22104.1"/>
    <property type="molecule type" value="Genomic_DNA"/>
</dbReference>
<feature type="signal peptide" evidence="1">
    <location>
        <begin position="1"/>
        <end position="24"/>
    </location>
</feature>
<dbReference type="Pfam" id="PF26366">
    <property type="entry name" value="DUF8094"/>
    <property type="match status" value="1"/>
</dbReference>